<dbReference type="PROSITE" id="PS51362">
    <property type="entry name" value="TGF_BETA_2"/>
    <property type="match status" value="1"/>
</dbReference>
<comment type="similarity">
    <text evidence="2 8">Belongs to the TGF-beta family.</text>
</comment>
<dbReference type="InterPro" id="IPR015615">
    <property type="entry name" value="TGF-beta-rel"/>
</dbReference>
<evidence type="ECO:0000256" key="6">
    <source>
        <dbReference type="ARBA" id="ARBA00023157"/>
    </source>
</evidence>
<keyword evidence="4 9" id="KW-0732">Signal</keyword>
<dbReference type="AlphaFoldDB" id="A0A3B4ZRP4"/>
<dbReference type="PANTHER" id="PTHR11848">
    <property type="entry name" value="TGF-BETA FAMILY"/>
    <property type="match status" value="1"/>
</dbReference>
<dbReference type="FunFam" id="2.10.90.10:FF:000005">
    <property type="entry name" value="Inhibin beta A chain"/>
    <property type="match status" value="1"/>
</dbReference>
<feature type="chain" id="PRO_5017350029" evidence="9">
    <location>
        <begin position="21"/>
        <end position="391"/>
    </location>
</feature>
<protein>
    <submittedName>
        <fullName evidence="11">Inhibin beta A chain-like</fullName>
    </submittedName>
</protein>
<evidence type="ECO:0000256" key="4">
    <source>
        <dbReference type="ARBA" id="ARBA00022729"/>
    </source>
</evidence>
<name>A0A3B4ZRP4_9TELE</name>
<dbReference type="InterPro" id="IPR017948">
    <property type="entry name" value="TGFb_CS"/>
</dbReference>
<keyword evidence="3" id="KW-0964">Secreted</keyword>
<keyword evidence="6" id="KW-1015">Disulfide bond</keyword>
<dbReference type="Gene3D" id="2.60.120.970">
    <property type="match status" value="1"/>
</dbReference>
<reference evidence="11" key="1">
    <citation type="submission" date="2023-09" db="UniProtKB">
        <authorList>
            <consortium name="Ensembl"/>
        </authorList>
    </citation>
    <scope>IDENTIFICATION</scope>
</reference>
<organism evidence="11">
    <name type="scientific">Stegastes partitus</name>
    <name type="common">bicolor damselfish</name>
    <dbReference type="NCBI Taxonomy" id="144197"/>
    <lineage>
        <taxon>Eukaryota</taxon>
        <taxon>Metazoa</taxon>
        <taxon>Chordata</taxon>
        <taxon>Craniata</taxon>
        <taxon>Vertebrata</taxon>
        <taxon>Euteleostomi</taxon>
        <taxon>Actinopterygii</taxon>
        <taxon>Neopterygii</taxon>
        <taxon>Teleostei</taxon>
        <taxon>Neoteleostei</taxon>
        <taxon>Acanthomorphata</taxon>
        <taxon>Ovalentaria</taxon>
        <taxon>Pomacentridae</taxon>
        <taxon>Stegastes</taxon>
    </lineage>
</organism>
<comment type="subcellular location">
    <subcellularLocation>
        <location evidence="1">Secreted</location>
    </subcellularLocation>
</comment>
<dbReference type="Ensembl" id="ENSSPAT00000011101.1">
    <property type="protein sequence ID" value="ENSSPAP00000010915.1"/>
    <property type="gene ID" value="ENSSPAG00000008296.1"/>
</dbReference>
<dbReference type="Pfam" id="PF00019">
    <property type="entry name" value="TGF_beta"/>
    <property type="match status" value="1"/>
</dbReference>
<dbReference type="PANTHER" id="PTHR11848:SF133">
    <property type="entry name" value="INHIBIN BETA A CHAIN"/>
    <property type="match status" value="1"/>
</dbReference>
<proteinExistence type="inferred from homology"/>
<dbReference type="GO" id="GO:0005615">
    <property type="term" value="C:extracellular space"/>
    <property type="evidence" value="ECO:0007669"/>
    <property type="project" value="TreeGrafter"/>
</dbReference>
<evidence type="ECO:0000313" key="11">
    <source>
        <dbReference type="Ensembl" id="ENSSPAP00000010915.1"/>
    </source>
</evidence>
<accession>A0A3B4ZRP4</accession>
<evidence type="ECO:0000256" key="5">
    <source>
        <dbReference type="ARBA" id="ARBA00023030"/>
    </source>
</evidence>
<dbReference type="GO" id="GO:0005179">
    <property type="term" value="F:hormone activity"/>
    <property type="evidence" value="ECO:0007669"/>
    <property type="project" value="InterPro"/>
</dbReference>
<dbReference type="GO" id="GO:0005125">
    <property type="term" value="F:cytokine activity"/>
    <property type="evidence" value="ECO:0007669"/>
    <property type="project" value="TreeGrafter"/>
</dbReference>
<dbReference type="SUPFAM" id="SSF57501">
    <property type="entry name" value="Cystine-knot cytokines"/>
    <property type="match status" value="1"/>
</dbReference>
<keyword evidence="7" id="KW-0325">Glycoprotein</keyword>
<feature type="signal peptide" evidence="9">
    <location>
        <begin position="1"/>
        <end position="20"/>
    </location>
</feature>
<dbReference type="InterPro" id="IPR000491">
    <property type="entry name" value="Inhibin_betaA"/>
</dbReference>
<evidence type="ECO:0000256" key="8">
    <source>
        <dbReference type="RuleBase" id="RU000354"/>
    </source>
</evidence>
<evidence type="ECO:0000256" key="9">
    <source>
        <dbReference type="SAM" id="SignalP"/>
    </source>
</evidence>
<evidence type="ECO:0000259" key="10">
    <source>
        <dbReference type="PROSITE" id="PS51362"/>
    </source>
</evidence>
<evidence type="ECO:0000256" key="7">
    <source>
        <dbReference type="ARBA" id="ARBA00023180"/>
    </source>
</evidence>
<sequence length="391" mass="43381">MSVLPLLSWSLLLLVQLGAASDLQPLSLHPHRQPDAAAHCPSCALARMRRNEGIQDVVEAVKRHILNMLHLQARPNITRPVPRAALLNALRKLHVGRVAEDGSVQIEEEEETTEIITFAEAGEVPGVVNFVLSKDGGDLSLVEQANVWLFLRLAKSNRSRAKVTIRLFQQRRLSAGRPPQDDVPLAEKTVDTRRSGWHSFAVSAAVQALLEGGGSTLSLRVSCDLCADTGATLVLVSGGSDASQRSSQREQSHRPFLMAVVRQGDGADSRRRRKRGLECDGKVRVCCKRQFYVNFKDIGWNDWIIAPPGYHANYCEGECPSHVASITGSTLSFHSTVISHYRMRGYSPFQNLRSCCVPTRLRAMSMLYYNEEQKIIKKDIQNMIVEECGCS</sequence>
<dbReference type="InterPro" id="IPR029034">
    <property type="entry name" value="Cystine-knot_cytokine"/>
</dbReference>
<dbReference type="PRINTS" id="PR00670">
    <property type="entry name" value="INHIBINBA"/>
</dbReference>
<dbReference type="GeneTree" id="ENSGT00940000157116"/>
<keyword evidence="5 8" id="KW-0339">Growth factor</keyword>
<evidence type="ECO:0000256" key="2">
    <source>
        <dbReference type="ARBA" id="ARBA00006656"/>
    </source>
</evidence>
<dbReference type="GO" id="GO:0008083">
    <property type="term" value="F:growth factor activity"/>
    <property type="evidence" value="ECO:0007669"/>
    <property type="project" value="UniProtKB-KW"/>
</dbReference>
<dbReference type="Gene3D" id="2.10.90.10">
    <property type="entry name" value="Cystine-knot cytokines"/>
    <property type="match status" value="1"/>
</dbReference>
<evidence type="ECO:0000256" key="1">
    <source>
        <dbReference type="ARBA" id="ARBA00004613"/>
    </source>
</evidence>
<dbReference type="InterPro" id="IPR001839">
    <property type="entry name" value="TGF-b_C"/>
</dbReference>
<dbReference type="PROSITE" id="PS00250">
    <property type="entry name" value="TGF_BETA_1"/>
    <property type="match status" value="1"/>
</dbReference>
<dbReference type="CDD" id="cd19404">
    <property type="entry name" value="TGF_beta_INHBA"/>
    <property type="match status" value="1"/>
</dbReference>
<dbReference type="SMART" id="SM00204">
    <property type="entry name" value="TGFB"/>
    <property type="match status" value="1"/>
</dbReference>
<evidence type="ECO:0000256" key="3">
    <source>
        <dbReference type="ARBA" id="ARBA00022525"/>
    </source>
</evidence>
<feature type="domain" description="TGF-beta family profile" evidence="10">
    <location>
        <begin position="270"/>
        <end position="391"/>
    </location>
</feature>